<dbReference type="PANTHER" id="PTHR43963">
    <property type="entry name" value="CARBONYL REDUCTASE 1-RELATED"/>
    <property type="match status" value="1"/>
</dbReference>
<dbReference type="AlphaFoldDB" id="A0A5N5WVA6"/>
<dbReference type="EMBL" id="ML732246">
    <property type="protein sequence ID" value="KAB8072463.1"/>
    <property type="molecule type" value="Genomic_DNA"/>
</dbReference>
<evidence type="ECO:0000256" key="2">
    <source>
        <dbReference type="ARBA" id="ARBA00022857"/>
    </source>
</evidence>
<dbReference type="InterPro" id="IPR002347">
    <property type="entry name" value="SDR_fam"/>
</dbReference>
<dbReference type="PANTHER" id="PTHR43963:SF6">
    <property type="entry name" value="CHAIN DEHYDROGENASE FAMILY PROTEIN, PUTATIVE (AFU_ORTHOLOGUE AFUA_3G15350)-RELATED"/>
    <property type="match status" value="1"/>
</dbReference>
<protein>
    <recommendedName>
        <fullName evidence="6">Carbonyl reductase</fullName>
    </recommendedName>
</protein>
<dbReference type="PRINTS" id="PR00081">
    <property type="entry name" value="GDHRDH"/>
</dbReference>
<dbReference type="GO" id="GO:0016491">
    <property type="term" value="F:oxidoreductase activity"/>
    <property type="evidence" value="ECO:0007669"/>
    <property type="project" value="UniProtKB-KW"/>
</dbReference>
<dbReference type="Proteomes" id="UP000326565">
    <property type="component" value="Unassembled WGS sequence"/>
</dbReference>
<gene>
    <name evidence="4" type="ORF">BDV29DRAFT_177259</name>
</gene>
<dbReference type="OrthoDB" id="191139at2759"/>
<keyword evidence="3" id="KW-0560">Oxidoreductase</keyword>
<sequence>MCQESIPVMRKQGRIVNLSSQSAQLKHYTRLLKPDLTIKELSLLMSEYNQAAQNQNVVSLGWRSMAYFPSKAAVSAMTHILARDNPHLLSNCCCPGWVSTDLGVQAGKAPKTPGESCSILFAALLCHMKYTLDDGLM</sequence>
<proteinExistence type="inferred from homology"/>
<evidence type="ECO:0000313" key="5">
    <source>
        <dbReference type="Proteomes" id="UP000326565"/>
    </source>
</evidence>
<keyword evidence="5" id="KW-1185">Reference proteome</keyword>
<dbReference type="Gene3D" id="3.40.50.720">
    <property type="entry name" value="NAD(P)-binding Rossmann-like Domain"/>
    <property type="match status" value="1"/>
</dbReference>
<dbReference type="InterPro" id="IPR036291">
    <property type="entry name" value="NAD(P)-bd_dom_sf"/>
</dbReference>
<name>A0A5N5WVA6_9EURO</name>
<keyword evidence="2" id="KW-0521">NADP</keyword>
<evidence type="ECO:0000256" key="3">
    <source>
        <dbReference type="ARBA" id="ARBA00023002"/>
    </source>
</evidence>
<evidence type="ECO:0000313" key="4">
    <source>
        <dbReference type="EMBL" id="KAB8072463.1"/>
    </source>
</evidence>
<reference evidence="4 5" key="1">
    <citation type="submission" date="2019-04" db="EMBL/GenBank/DDBJ databases">
        <title>Friends and foes A comparative genomics study of 23 Aspergillus species from section Flavi.</title>
        <authorList>
            <consortium name="DOE Joint Genome Institute"/>
            <person name="Kjaerbolling I."/>
            <person name="Vesth T."/>
            <person name="Frisvad J.C."/>
            <person name="Nybo J.L."/>
            <person name="Theobald S."/>
            <person name="Kildgaard S."/>
            <person name="Isbrandt T."/>
            <person name="Kuo A."/>
            <person name="Sato A."/>
            <person name="Lyhne E.K."/>
            <person name="Kogle M.E."/>
            <person name="Wiebenga A."/>
            <person name="Kun R.S."/>
            <person name="Lubbers R.J."/>
            <person name="Makela M.R."/>
            <person name="Barry K."/>
            <person name="Chovatia M."/>
            <person name="Clum A."/>
            <person name="Daum C."/>
            <person name="Haridas S."/>
            <person name="He G."/>
            <person name="LaButti K."/>
            <person name="Lipzen A."/>
            <person name="Mondo S."/>
            <person name="Riley R."/>
            <person name="Salamov A."/>
            <person name="Simmons B.A."/>
            <person name="Magnuson J.K."/>
            <person name="Henrissat B."/>
            <person name="Mortensen U.H."/>
            <person name="Larsen T.O."/>
            <person name="Devries R.P."/>
            <person name="Grigoriev I.V."/>
            <person name="Machida M."/>
            <person name="Baker S.E."/>
            <person name="Andersen M.R."/>
        </authorList>
    </citation>
    <scope>NUCLEOTIDE SEQUENCE [LARGE SCALE GENOMIC DNA]</scope>
    <source>
        <strain evidence="4 5">CBS 151.66</strain>
    </source>
</reference>
<evidence type="ECO:0008006" key="6">
    <source>
        <dbReference type="Google" id="ProtNLM"/>
    </source>
</evidence>
<organism evidence="4 5">
    <name type="scientific">Aspergillus leporis</name>
    <dbReference type="NCBI Taxonomy" id="41062"/>
    <lineage>
        <taxon>Eukaryota</taxon>
        <taxon>Fungi</taxon>
        <taxon>Dikarya</taxon>
        <taxon>Ascomycota</taxon>
        <taxon>Pezizomycotina</taxon>
        <taxon>Eurotiomycetes</taxon>
        <taxon>Eurotiomycetidae</taxon>
        <taxon>Eurotiales</taxon>
        <taxon>Aspergillaceae</taxon>
        <taxon>Aspergillus</taxon>
        <taxon>Aspergillus subgen. Circumdati</taxon>
    </lineage>
</organism>
<evidence type="ECO:0000256" key="1">
    <source>
        <dbReference type="ARBA" id="ARBA00006484"/>
    </source>
</evidence>
<accession>A0A5N5WVA6</accession>
<dbReference type="SUPFAM" id="SSF51735">
    <property type="entry name" value="NAD(P)-binding Rossmann-fold domains"/>
    <property type="match status" value="1"/>
</dbReference>
<comment type="similarity">
    <text evidence="1">Belongs to the short-chain dehydrogenases/reductases (SDR) family.</text>
</comment>